<reference evidence="2" key="1">
    <citation type="submission" date="2018-11" db="EMBL/GenBank/DDBJ databases">
        <title>Proposal to divide the Flavobacteriaceae and reorganize its genera based on Amino Acid Identity values calculated from whole genome sequences.</title>
        <authorList>
            <person name="Nicholson A.C."/>
            <person name="Gulvik C.A."/>
            <person name="Whitney A.M."/>
            <person name="Sheth M."/>
            <person name="Batra D."/>
            <person name="Pryor J."/>
            <person name="Bernardet J.-F."/>
            <person name="Hugo C."/>
            <person name="Kampfer P."/>
            <person name="Newman J.D."/>
            <person name="McQuiston J.R."/>
        </authorList>
    </citation>
    <scope>NUCLEOTIDE SEQUENCE [LARGE SCALE GENOMIC DNA]</scope>
    <source>
        <strain evidence="2">H6466</strain>
    </source>
</reference>
<evidence type="ECO:0000313" key="1">
    <source>
        <dbReference type="EMBL" id="AZI55166.1"/>
    </source>
</evidence>
<proteinExistence type="predicted"/>
<organism evidence="1 2">
    <name type="scientific">Epilithonimonas vandammei</name>
    <dbReference type="NCBI Taxonomy" id="2487072"/>
    <lineage>
        <taxon>Bacteria</taxon>
        <taxon>Pseudomonadati</taxon>
        <taxon>Bacteroidota</taxon>
        <taxon>Flavobacteriia</taxon>
        <taxon>Flavobacteriales</taxon>
        <taxon>Weeksellaceae</taxon>
        <taxon>Chryseobacterium group</taxon>
        <taxon>Epilithonimonas</taxon>
    </lineage>
</organism>
<accession>A0A3G8ZMP6</accession>
<dbReference type="Gene3D" id="1.10.30.50">
    <property type="match status" value="1"/>
</dbReference>
<protein>
    <recommendedName>
        <fullName evidence="3">HNH endonuclease</fullName>
    </recommendedName>
</protein>
<gene>
    <name evidence="1" type="ORF">EIB75_07885</name>
</gene>
<dbReference type="EMBL" id="CP034160">
    <property type="protein sequence ID" value="AZI55166.1"/>
    <property type="molecule type" value="Genomic_DNA"/>
</dbReference>
<dbReference type="KEGG" id="eva:EIB75_07885"/>
<dbReference type="AlphaFoldDB" id="A0A3G8ZMP6"/>
<sequence length="186" mass="22090">MAIDFRTDTPQRTCKKTFANYRSFKPYLRTDFRKKCGYTDCSDFWFGGPKTFHIDHFKPKSKFPELETSYSNLVYCCSYVNVLKSDDENEYLDPCDVNFNEHFDRDNDGNIFAMKGSATAVYMHKSLKLFLKRYQIIWALDKLIEKIDLLGDVIEKNVNVSNEVKDEYINLNIEFHKYRNFLSKEQ</sequence>
<name>A0A3G8ZMP6_9FLAO</name>
<evidence type="ECO:0000313" key="2">
    <source>
        <dbReference type="Proteomes" id="UP000272316"/>
    </source>
</evidence>
<dbReference type="RefSeq" id="WP_123280555.1">
    <property type="nucleotide sequence ID" value="NZ_CP034160.1"/>
</dbReference>
<dbReference type="Proteomes" id="UP000272316">
    <property type="component" value="Chromosome"/>
</dbReference>
<evidence type="ECO:0008006" key="3">
    <source>
        <dbReference type="Google" id="ProtNLM"/>
    </source>
</evidence>